<dbReference type="Gene3D" id="3.30.1070.10">
    <property type="entry name" value="Cell division topological specificity factor MinE"/>
    <property type="match status" value="1"/>
</dbReference>
<comment type="similarity">
    <text evidence="1">Belongs to the MinE family.</text>
</comment>
<dbReference type="InterPro" id="IPR005527">
    <property type="entry name" value="MinE"/>
</dbReference>
<comment type="caution">
    <text evidence="3">The sequence shown here is derived from an EMBL/GenBank/DDBJ whole genome shotgun (WGS) entry which is preliminary data.</text>
</comment>
<protein>
    <submittedName>
        <fullName evidence="3">Cell division topological specificity factor MinE</fullName>
    </submittedName>
</protein>
<dbReference type="NCBIfam" id="TIGR01215">
    <property type="entry name" value="minE"/>
    <property type="match status" value="1"/>
</dbReference>
<dbReference type="Pfam" id="PF03776">
    <property type="entry name" value="MinE"/>
    <property type="match status" value="1"/>
</dbReference>
<keyword evidence="3" id="KW-0131">Cell cycle</keyword>
<accession>A0A9D2PVK7</accession>
<evidence type="ECO:0000256" key="1">
    <source>
        <dbReference type="ARBA" id="ARBA00008168"/>
    </source>
</evidence>
<reference evidence="3" key="1">
    <citation type="journal article" date="2021" name="PeerJ">
        <title>Extensive microbial diversity within the chicken gut microbiome revealed by metagenomics and culture.</title>
        <authorList>
            <person name="Gilroy R."/>
            <person name="Ravi A."/>
            <person name="Getino M."/>
            <person name="Pursley I."/>
            <person name="Horton D.L."/>
            <person name="Alikhan N.F."/>
            <person name="Baker D."/>
            <person name="Gharbi K."/>
            <person name="Hall N."/>
            <person name="Watson M."/>
            <person name="Adriaenssens E.M."/>
            <person name="Foster-Nyarko E."/>
            <person name="Jarju S."/>
            <person name="Secka A."/>
            <person name="Antonio M."/>
            <person name="Oren A."/>
            <person name="Chaudhuri R.R."/>
            <person name="La Ragione R."/>
            <person name="Hildebrand F."/>
            <person name="Pallen M.J."/>
        </authorList>
    </citation>
    <scope>NUCLEOTIDE SEQUENCE</scope>
    <source>
        <strain evidence="3">CHK198-12963</strain>
    </source>
</reference>
<organism evidence="3 4">
    <name type="scientific">Candidatus Enterocloster excrementigallinarum</name>
    <dbReference type="NCBI Taxonomy" id="2838558"/>
    <lineage>
        <taxon>Bacteria</taxon>
        <taxon>Bacillati</taxon>
        <taxon>Bacillota</taxon>
        <taxon>Clostridia</taxon>
        <taxon>Lachnospirales</taxon>
        <taxon>Lachnospiraceae</taxon>
        <taxon>Enterocloster</taxon>
    </lineage>
</organism>
<comment type="function">
    <text evidence="2">Prevents the cell division inhibition by proteins MinC and MinD at internal division sites while permitting inhibition at polar sites. This ensures cell division at the proper site by restricting the formation of a division septum at the midpoint of the long axis of the cell.</text>
</comment>
<evidence type="ECO:0000313" key="4">
    <source>
        <dbReference type="Proteomes" id="UP000823863"/>
    </source>
</evidence>
<gene>
    <name evidence="3" type="primary">minE</name>
    <name evidence="3" type="ORF">H9931_05055</name>
</gene>
<name>A0A9D2PVK7_9FIRM</name>
<keyword evidence="3" id="KW-0132">Cell division</keyword>
<evidence type="ECO:0000256" key="2">
    <source>
        <dbReference type="ARBA" id="ARBA00025265"/>
    </source>
</evidence>
<dbReference type="EMBL" id="DWWB01000022">
    <property type="protein sequence ID" value="HJC66075.1"/>
    <property type="molecule type" value="Genomic_DNA"/>
</dbReference>
<dbReference type="GO" id="GO:0032955">
    <property type="term" value="P:regulation of division septum assembly"/>
    <property type="evidence" value="ECO:0007669"/>
    <property type="project" value="InterPro"/>
</dbReference>
<dbReference type="SUPFAM" id="SSF55229">
    <property type="entry name" value="Cell division protein MinE topological specificity domain"/>
    <property type="match status" value="1"/>
</dbReference>
<dbReference type="AlphaFoldDB" id="A0A9D2PVK7"/>
<proteinExistence type="inferred from homology"/>
<dbReference type="Proteomes" id="UP000823863">
    <property type="component" value="Unassembled WGS sequence"/>
</dbReference>
<reference evidence="3" key="2">
    <citation type="submission" date="2021-04" db="EMBL/GenBank/DDBJ databases">
        <authorList>
            <person name="Gilroy R."/>
        </authorList>
    </citation>
    <scope>NUCLEOTIDE SEQUENCE</scope>
    <source>
        <strain evidence="3">CHK198-12963</strain>
    </source>
</reference>
<evidence type="ECO:0000313" key="3">
    <source>
        <dbReference type="EMBL" id="HJC66075.1"/>
    </source>
</evidence>
<dbReference type="InterPro" id="IPR036707">
    <property type="entry name" value="MinE_sf"/>
</dbReference>
<dbReference type="GO" id="GO:0051301">
    <property type="term" value="P:cell division"/>
    <property type="evidence" value="ECO:0007669"/>
    <property type="project" value="UniProtKB-KW"/>
</dbReference>
<sequence>MAWFGRFDMRGSGRTASSRLRLILASDQADCPSELIQSLREDMIGVISRYMEVEKDQVQLRMEPRLSETGTSRRLAVLYANIPVRSIPNKGIY</sequence>